<gene>
    <name evidence="2" type="ORF">EJP69_13860</name>
</gene>
<accession>A0A3S0JXN1</accession>
<dbReference type="AlphaFoldDB" id="A0A3S0JXN1"/>
<evidence type="ECO:0000256" key="1">
    <source>
        <dbReference type="SAM" id="SignalP"/>
    </source>
</evidence>
<dbReference type="Proteomes" id="UP000267418">
    <property type="component" value="Unassembled WGS sequence"/>
</dbReference>
<dbReference type="EMBL" id="RXOE01000002">
    <property type="protein sequence ID" value="RTQ35449.1"/>
    <property type="molecule type" value="Genomic_DNA"/>
</dbReference>
<reference evidence="2 3" key="1">
    <citation type="submission" date="2018-12" db="EMBL/GenBank/DDBJ databases">
        <title>The genome of Variovorax gossypii DSM 100435.</title>
        <authorList>
            <person name="Gao J."/>
            <person name="Sun J."/>
        </authorList>
    </citation>
    <scope>NUCLEOTIDE SEQUENCE [LARGE SCALE GENOMIC DNA]</scope>
    <source>
        <strain evidence="2 3">DSM 100435</strain>
    </source>
</reference>
<protein>
    <submittedName>
        <fullName evidence="2">Uncharacterized protein</fullName>
    </submittedName>
</protein>
<proteinExistence type="predicted"/>
<comment type="caution">
    <text evidence="2">The sequence shown here is derived from an EMBL/GenBank/DDBJ whole genome shotgun (WGS) entry which is preliminary data.</text>
</comment>
<sequence>MPRMPSFAAMLFMAMLASGAQAAGGTGSYTLPWNTPGEVLEYRSCGCGDSCWVAELRNARTKALKGRLRCDCERLHATVGPKGKERAQAASCPAVGDGVEKPRAIREAMERLLHR</sequence>
<evidence type="ECO:0000313" key="2">
    <source>
        <dbReference type="EMBL" id="RTQ35449.1"/>
    </source>
</evidence>
<organism evidence="2 3">
    <name type="scientific">Variovorax gossypii</name>
    <dbReference type="NCBI Taxonomy" id="1679495"/>
    <lineage>
        <taxon>Bacteria</taxon>
        <taxon>Pseudomonadati</taxon>
        <taxon>Pseudomonadota</taxon>
        <taxon>Betaproteobacteria</taxon>
        <taxon>Burkholderiales</taxon>
        <taxon>Comamonadaceae</taxon>
        <taxon>Variovorax</taxon>
    </lineage>
</organism>
<feature type="signal peptide" evidence="1">
    <location>
        <begin position="1"/>
        <end position="22"/>
    </location>
</feature>
<name>A0A3S0JXN1_9BURK</name>
<keyword evidence="3" id="KW-1185">Reference proteome</keyword>
<feature type="chain" id="PRO_5018572671" evidence="1">
    <location>
        <begin position="23"/>
        <end position="115"/>
    </location>
</feature>
<keyword evidence="1" id="KW-0732">Signal</keyword>
<dbReference type="OrthoDB" id="8858718at2"/>
<evidence type="ECO:0000313" key="3">
    <source>
        <dbReference type="Proteomes" id="UP000267418"/>
    </source>
</evidence>